<dbReference type="GO" id="GO:0070098">
    <property type="term" value="P:chemokine-mediated signaling pathway"/>
    <property type="evidence" value="ECO:0007669"/>
    <property type="project" value="TreeGrafter"/>
</dbReference>
<gene>
    <name evidence="7" type="primary">Ccl4_3</name>
    <name evidence="7" type="ORF">TOXRED_R02661</name>
</gene>
<dbReference type="SMART" id="SM00199">
    <property type="entry name" value="SCY"/>
    <property type="match status" value="1"/>
</dbReference>
<dbReference type="InterPro" id="IPR036048">
    <property type="entry name" value="Interleukin_8-like_sf"/>
</dbReference>
<dbReference type="GO" id="GO:0006954">
    <property type="term" value="P:inflammatory response"/>
    <property type="evidence" value="ECO:0007669"/>
    <property type="project" value="TreeGrafter"/>
</dbReference>
<dbReference type="FunFam" id="2.40.50.40:FF:000002">
    <property type="entry name" value="C-C motif chemokine"/>
    <property type="match status" value="1"/>
</dbReference>
<dbReference type="PANTHER" id="PTHR12015">
    <property type="entry name" value="SMALL INDUCIBLE CYTOKINE A"/>
    <property type="match status" value="1"/>
</dbReference>
<keyword evidence="4 5" id="KW-0732">Signal</keyword>
<dbReference type="Gene3D" id="2.40.50.40">
    <property type="match status" value="1"/>
</dbReference>
<name>A0A7K5JGB1_TOXRE</name>
<dbReference type="AlphaFoldDB" id="A0A7K5JGB1"/>
<feature type="signal peptide" evidence="5">
    <location>
        <begin position="1"/>
        <end position="22"/>
    </location>
</feature>
<dbReference type="Pfam" id="PF00048">
    <property type="entry name" value="IL8"/>
    <property type="match status" value="1"/>
</dbReference>
<evidence type="ECO:0000256" key="3">
    <source>
        <dbReference type="ARBA" id="ARBA00022514"/>
    </source>
</evidence>
<dbReference type="EMBL" id="VXBI01014512">
    <property type="protein sequence ID" value="NWS92967.1"/>
    <property type="molecule type" value="Genomic_DNA"/>
</dbReference>
<keyword evidence="8" id="KW-1185">Reference proteome</keyword>
<dbReference type="Proteomes" id="UP000523146">
    <property type="component" value="Unassembled WGS sequence"/>
</dbReference>
<feature type="chain" id="PRO_5029814474" evidence="5">
    <location>
        <begin position="23"/>
        <end position="103"/>
    </location>
</feature>
<keyword evidence="3" id="KW-0202">Cytokine</keyword>
<dbReference type="InterPro" id="IPR001811">
    <property type="entry name" value="Chemokine_IL8-like_dom"/>
</dbReference>
<sequence>MRVLAASLAVLLLVAICSLAEADRRVSRNAALSKNNERDPTSCCFAYVSRRVPRSMVHSAYRTSIICQMEAVVLVTRKGIELCADPKALWVQEYLKDLGLLEY</sequence>
<dbReference type="GO" id="GO:0030335">
    <property type="term" value="P:positive regulation of cell migration"/>
    <property type="evidence" value="ECO:0007669"/>
    <property type="project" value="TreeGrafter"/>
</dbReference>
<evidence type="ECO:0000256" key="1">
    <source>
        <dbReference type="ARBA" id="ARBA00010868"/>
    </source>
</evidence>
<dbReference type="GO" id="GO:0005615">
    <property type="term" value="C:extracellular space"/>
    <property type="evidence" value="ECO:0007669"/>
    <property type="project" value="UniProtKB-KW"/>
</dbReference>
<comment type="caution">
    <text evidence="7">The sequence shown here is derived from an EMBL/GenBank/DDBJ whole genome shotgun (WGS) entry which is preliminary data.</text>
</comment>
<keyword evidence="2" id="KW-0145">Chemotaxis</keyword>
<dbReference type="GO" id="GO:0048020">
    <property type="term" value="F:CCR chemokine receptor binding"/>
    <property type="evidence" value="ECO:0007669"/>
    <property type="project" value="TreeGrafter"/>
</dbReference>
<evidence type="ECO:0000313" key="8">
    <source>
        <dbReference type="Proteomes" id="UP000523146"/>
    </source>
</evidence>
<dbReference type="InterPro" id="IPR039809">
    <property type="entry name" value="Chemokine_b/g/d"/>
</dbReference>
<dbReference type="PANTHER" id="PTHR12015:SF103">
    <property type="entry name" value="C-C MOTIF CHEMOKINE 4-RELATED"/>
    <property type="match status" value="1"/>
</dbReference>
<comment type="similarity">
    <text evidence="1">Belongs to the intercrine beta (chemokine CC) family.</text>
</comment>
<feature type="non-terminal residue" evidence="7">
    <location>
        <position position="1"/>
    </location>
</feature>
<dbReference type="GO" id="GO:0061844">
    <property type="term" value="P:antimicrobial humoral immune response mediated by antimicrobial peptide"/>
    <property type="evidence" value="ECO:0007669"/>
    <property type="project" value="TreeGrafter"/>
</dbReference>
<evidence type="ECO:0000256" key="5">
    <source>
        <dbReference type="SAM" id="SignalP"/>
    </source>
</evidence>
<dbReference type="GO" id="GO:0008009">
    <property type="term" value="F:chemokine activity"/>
    <property type="evidence" value="ECO:0007669"/>
    <property type="project" value="InterPro"/>
</dbReference>
<reference evidence="7 8" key="1">
    <citation type="submission" date="2019-09" db="EMBL/GenBank/DDBJ databases">
        <title>Bird 10,000 Genomes (B10K) Project - Family phase.</title>
        <authorList>
            <person name="Zhang G."/>
        </authorList>
    </citation>
    <scope>NUCLEOTIDE SEQUENCE [LARGE SCALE GENOMIC DNA]</scope>
    <source>
        <strain evidence="7">B10K-DU-002-15</strain>
        <tissue evidence="7">Muscle</tissue>
    </source>
</reference>
<dbReference type="SUPFAM" id="SSF54117">
    <property type="entry name" value="Interleukin 8-like chemokines"/>
    <property type="match status" value="1"/>
</dbReference>
<organism evidence="7 8">
    <name type="scientific">Toxostoma redivivum</name>
    <name type="common">California thrasher</name>
    <dbReference type="NCBI Taxonomy" id="99882"/>
    <lineage>
        <taxon>Eukaryota</taxon>
        <taxon>Metazoa</taxon>
        <taxon>Chordata</taxon>
        <taxon>Craniata</taxon>
        <taxon>Vertebrata</taxon>
        <taxon>Euteleostomi</taxon>
        <taxon>Archelosauria</taxon>
        <taxon>Archosauria</taxon>
        <taxon>Dinosauria</taxon>
        <taxon>Saurischia</taxon>
        <taxon>Theropoda</taxon>
        <taxon>Coelurosauria</taxon>
        <taxon>Aves</taxon>
        <taxon>Neognathae</taxon>
        <taxon>Neoaves</taxon>
        <taxon>Telluraves</taxon>
        <taxon>Australaves</taxon>
        <taxon>Passeriformes</taxon>
        <taxon>Mimidae</taxon>
        <taxon>Toxostoma</taxon>
    </lineage>
</organism>
<feature type="non-terminal residue" evidence="7">
    <location>
        <position position="103"/>
    </location>
</feature>
<dbReference type="GO" id="GO:0048245">
    <property type="term" value="P:eosinophil chemotaxis"/>
    <property type="evidence" value="ECO:0007669"/>
    <property type="project" value="TreeGrafter"/>
</dbReference>
<accession>A0A7K5JGB1</accession>
<protein>
    <submittedName>
        <fullName evidence="7">CCL4 protein</fullName>
    </submittedName>
</protein>
<evidence type="ECO:0000256" key="4">
    <source>
        <dbReference type="ARBA" id="ARBA00022729"/>
    </source>
</evidence>
<proteinExistence type="inferred from homology"/>
<evidence type="ECO:0000256" key="2">
    <source>
        <dbReference type="ARBA" id="ARBA00022500"/>
    </source>
</evidence>
<feature type="domain" description="Chemokine interleukin-8-like" evidence="6">
    <location>
        <begin position="40"/>
        <end position="98"/>
    </location>
</feature>
<evidence type="ECO:0000313" key="7">
    <source>
        <dbReference type="EMBL" id="NWS92967.1"/>
    </source>
</evidence>
<evidence type="ECO:0000259" key="6">
    <source>
        <dbReference type="SMART" id="SM00199"/>
    </source>
</evidence>
<dbReference type="CDD" id="cd00272">
    <property type="entry name" value="Chemokine_CC"/>
    <property type="match status" value="1"/>
</dbReference>